<dbReference type="SUPFAM" id="SSF82784">
    <property type="entry name" value="OsmC-like"/>
    <property type="match status" value="1"/>
</dbReference>
<dbReference type="PANTHER" id="PTHR42830">
    <property type="entry name" value="OSMOTICALLY INDUCIBLE FAMILY PROTEIN"/>
    <property type="match status" value="1"/>
</dbReference>
<dbReference type="EMBL" id="JAPJUH010000004">
    <property type="protein sequence ID" value="MCX3265714.1"/>
    <property type="molecule type" value="Genomic_DNA"/>
</dbReference>
<dbReference type="InterPro" id="IPR003718">
    <property type="entry name" value="OsmC/Ohr_fam"/>
</dbReference>
<evidence type="ECO:0000313" key="1">
    <source>
        <dbReference type="EMBL" id="MCX3265714.1"/>
    </source>
</evidence>
<dbReference type="Pfam" id="PF02566">
    <property type="entry name" value="OsmC"/>
    <property type="match status" value="1"/>
</dbReference>
<accession>A0A9X3DDJ4</accession>
<comment type="caution">
    <text evidence="1">The sequence shown here is derived from an EMBL/GenBank/DDBJ whole genome shotgun (WGS) entry which is preliminary data.</text>
</comment>
<reference evidence="1" key="1">
    <citation type="submission" date="2022-11" db="EMBL/GenBank/DDBJ databases">
        <authorList>
            <person name="Graham C."/>
            <person name="Newman J.D."/>
        </authorList>
    </citation>
    <scope>NUCLEOTIDE SEQUENCE</scope>
    <source>
        <strain evidence="1">DSM 19486</strain>
    </source>
</reference>
<protein>
    <submittedName>
        <fullName evidence="1">OsmC family protein</fullName>
    </submittedName>
</protein>
<name>A0A9X3DDJ4_9SPHI</name>
<dbReference type="AlphaFoldDB" id="A0A9X3DDJ4"/>
<sequence length="159" mass="17531">MPKDHLYSTTVTWTGNKGSGTMDYRSYDRDYVISVKGKADISGSSDSAFLGDKSKYNPEDLLLASISSCHMLWYLHLCSKNEIVVIDYKDEAVGTMEESADGSGKFKEVTLHPQVLIADKAHFELAESLHAEANKMCFIANSLNFPVKHEAACKAENSA</sequence>
<dbReference type="InterPro" id="IPR015946">
    <property type="entry name" value="KH_dom-like_a/b"/>
</dbReference>
<gene>
    <name evidence="1" type="ORF">OQZ29_13215</name>
</gene>
<dbReference type="RefSeq" id="WP_010602468.1">
    <property type="nucleotide sequence ID" value="NZ_JAPJUH010000004.1"/>
</dbReference>
<proteinExistence type="predicted"/>
<keyword evidence="2" id="KW-1185">Reference proteome</keyword>
<dbReference type="PANTHER" id="PTHR42830:SF2">
    <property type="entry name" value="OSMC_OHR FAMILY PROTEIN"/>
    <property type="match status" value="1"/>
</dbReference>
<dbReference type="Gene3D" id="3.30.300.20">
    <property type="match status" value="1"/>
</dbReference>
<dbReference type="Proteomes" id="UP001142592">
    <property type="component" value="Unassembled WGS sequence"/>
</dbReference>
<dbReference type="InterPro" id="IPR052707">
    <property type="entry name" value="OsmC_Ohr_Peroxiredoxin"/>
</dbReference>
<dbReference type="InterPro" id="IPR036102">
    <property type="entry name" value="OsmC/Ohrsf"/>
</dbReference>
<organism evidence="1 2">
    <name type="scientific">Pedobacter agri</name>
    <dbReference type="NCBI Taxonomy" id="454586"/>
    <lineage>
        <taxon>Bacteria</taxon>
        <taxon>Pseudomonadati</taxon>
        <taxon>Bacteroidota</taxon>
        <taxon>Sphingobacteriia</taxon>
        <taxon>Sphingobacteriales</taxon>
        <taxon>Sphingobacteriaceae</taxon>
        <taxon>Pedobacter</taxon>
    </lineage>
</organism>
<evidence type="ECO:0000313" key="2">
    <source>
        <dbReference type="Proteomes" id="UP001142592"/>
    </source>
</evidence>